<comment type="caution">
    <text evidence="19">The sequence shown here is derived from an EMBL/GenBank/DDBJ whole genome shotgun (WGS) entry which is preliminary data.</text>
</comment>
<keyword evidence="8" id="KW-0862">Zinc</keyword>
<dbReference type="InterPro" id="IPR000214">
    <property type="entry name" value="Znf_DNA_glyclase/AP_lyase"/>
</dbReference>
<dbReference type="SMART" id="SM00898">
    <property type="entry name" value="Fapy_DNA_glyco"/>
    <property type="match status" value="1"/>
</dbReference>
<evidence type="ECO:0000256" key="14">
    <source>
        <dbReference type="ARBA" id="ARBA00044632"/>
    </source>
</evidence>
<evidence type="ECO:0000256" key="15">
    <source>
        <dbReference type="PROSITE-ProRule" id="PRU00391"/>
    </source>
</evidence>
<dbReference type="PROSITE" id="PS51068">
    <property type="entry name" value="FPG_CAT"/>
    <property type="match status" value="1"/>
</dbReference>
<dbReference type="Pfam" id="PF06831">
    <property type="entry name" value="H2TH"/>
    <property type="match status" value="1"/>
</dbReference>
<dbReference type="SMART" id="SM01232">
    <property type="entry name" value="H2TH"/>
    <property type="match status" value="1"/>
</dbReference>
<dbReference type="RefSeq" id="WP_188667031.1">
    <property type="nucleotide sequence ID" value="NZ_BMJI01000003.1"/>
</dbReference>
<dbReference type="Pfam" id="PF06827">
    <property type="entry name" value="zf-FPG_IleRS"/>
    <property type="match status" value="1"/>
</dbReference>
<dbReference type="InterPro" id="IPR010979">
    <property type="entry name" value="Ribosomal_uS13-like_H2TH"/>
</dbReference>
<keyword evidence="11" id="KW-0456">Lyase</keyword>
<sequence>MPEGHSIHRLARQLTDVFGGQRVRVSSPQGRFAAGAALLDGHVLTRAEAVGKQLLVSFDGADLRAGADGADGHRVLRIHLGLYGAFSFGGDASFVGASSIGAPRRMGESENGQDAGDDAEYTGPPAPVGAVRVRLVSDHGWADLRGPTACEVITAGDVAALREAAGPDPLRADGGHDDAAEFARLLRRRGVACGQLLMDQAVVSGIGNVYRAELLFRAGIDPYRPGRKIAEREATDLWADAVFLMHDGVRLGRIVTTQRDPHHPVAREDVTLDADAADIPDEATRFVYKHTGEPCPHCGTAIATAVMAGRNLYWCPGCQH</sequence>
<dbReference type="CDD" id="cd08970">
    <property type="entry name" value="AcNei1_N"/>
    <property type="match status" value="1"/>
</dbReference>
<evidence type="ECO:0000256" key="4">
    <source>
        <dbReference type="ARBA" id="ARBA00022723"/>
    </source>
</evidence>
<keyword evidence="6 15" id="KW-0863">Zinc-finger</keyword>
<comment type="catalytic activity">
    <reaction evidence="14">
        <text>2'-deoxyribonucleotide-(2'-deoxyribose 5'-phosphate)-2'-deoxyribonucleotide-DNA = a 3'-end 2'-deoxyribonucleotide-(2,3-dehydro-2,3-deoxyribose 5'-phosphate)-DNA + a 5'-end 5'-phospho-2'-deoxyribonucleoside-DNA + H(+)</text>
        <dbReference type="Rhea" id="RHEA:66592"/>
        <dbReference type="Rhea" id="RHEA-COMP:13180"/>
        <dbReference type="Rhea" id="RHEA-COMP:16897"/>
        <dbReference type="Rhea" id="RHEA-COMP:17067"/>
        <dbReference type="ChEBI" id="CHEBI:15378"/>
        <dbReference type="ChEBI" id="CHEBI:136412"/>
        <dbReference type="ChEBI" id="CHEBI:157695"/>
        <dbReference type="ChEBI" id="CHEBI:167181"/>
        <dbReference type="EC" id="4.2.99.18"/>
    </reaction>
</comment>
<keyword evidence="12" id="KW-0511">Multifunctional enzyme</keyword>
<dbReference type="PROSITE" id="PS51066">
    <property type="entry name" value="ZF_FPG_2"/>
    <property type="match status" value="1"/>
</dbReference>
<evidence type="ECO:0000256" key="13">
    <source>
        <dbReference type="ARBA" id="ARBA00023295"/>
    </source>
</evidence>
<dbReference type="Proteomes" id="UP000597761">
    <property type="component" value="Unassembled WGS sequence"/>
</dbReference>
<protein>
    <recommendedName>
        <fullName evidence="3">DNA-(apurinic or apyrimidinic site) lyase</fullName>
        <ecNumber evidence="3">4.2.99.18</ecNumber>
    </recommendedName>
</protein>
<keyword evidence="7" id="KW-0378">Hydrolase</keyword>
<keyword evidence="5" id="KW-0227">DNA damage</keyword>
<dbReference type="SUPFAM" id="SSF46946">
    <property type="entry name" value="S13-like H2TH domain"/>
    <property type="match status" value="1"/>
</dbReference>
<dbReference type="PANTHER" id="PTHR42697:SF3">
    <property type="entry name" value="ENDONUCLEASE 8 1"/>
    <property type="match status" value="1"/>
</dbReference>
<keyword evidence="4" id="KW-0479">Metal-binding</keyword>
<dbReference type="InterPro" id="IPR035937">
    <property type="entry name" value="FPG_N"/>
</dbReference>
<evidence type="ECO:0000256" key="8">
    <source>
        <dbReference type="ARBA" id="ARBA00022833"/>
    </source>
</evidence>
<evidence type="ECO:0000256" key="1">
    <source>
        <dbReference type="ARBA" id="ARBA00001947"/>
    </source>
</evidence>
<evidence type="ECO:0000256" key="10">
    <source>
        <dbReference type="ARBA" id="ARBA00023204"/>
    </source>
</evidence>
<feature type="domain" description="FPG-type" evidence="17">
    <location>
        <begin position="286"/>
        <end position="320"/>
    </location>
</feature>
<evidence type="ECO:0000256" key="5">
    <source>
        <dbReference type="ARBA" id="ARBA00022763"/>
    </source>
</evidence>
<proteinExistence type="inferred from homology"/>
<evidence type="ECO:0000256" key="11">
    <source>
        <dbReference type="ARBA" id="ARBA00023239"/>
    </source>
</evidence>
<name>A0ABQ1NXZ4_9MICC</name>
<evidence type="ECO:0000256" key="7">
    <source>
        <dbReference type="ARBA" id="ARBA00022801"/>
    </source>
</evidence>
<dbReference type="InterPro" id="IPR010663">
    <property type="entry name" value="Znf_FPG/IleRS"/>
</dbReference>
<organism evidence="19 20">
    <name type="scientific">Tersicoccus solisilvae</name>
    <dbReference type="NCBI Taxonomy" id="1882339"/>
    <lineage>
        <taxon>Bacteria</taxon>
        <taxon>Bacillati</taxon>
        <taxon>Actinomycetota</taxon>
        <taxon>Actinomycetes</taxon>
        <taxon>Micrococcales</taxon>
        <taxon>Micrococcaceae</taxon>
        <taxon>Tersicoccus</taxon>
    </lineage>
</organism>
<keyword evidence="10" id="KW-0234">DNA repair</keyword>
<evidence type="ECO:0000259" key="18">
    <source>
        <dbReference type="PROSITE" id="PS51068"/>
    </source>
</evidence>
<keyword evidence="9" id="KW-0238">DNA-binding</keyword>
<evidence type="ECO:0000256" key="16">
    <source>
        <dbReference type="SAM" id="MobiDB-lite"/>
    </source>
</evidence>
<evidence type="ECO:0000256" key="2">
    <source>
        <dbReference type="ARBA" id="ARBA00009409"/>
    </source>
</evidence>
<dbReference type="InterPro" id="IPR015887">
    <property type="entry name" value="DNA_glyclase_Znf_dom_DNA_BS"/>
</dbReference>
<dbReference type="PROSITE" id="PS01242">
    <property type="entry name" value="ZF_FPG_1"/>
    <property type="match status" value="1"/>
</dbReference>
<dbReference type="Gene3D" id="1.10.8.50">
    <property type="match status" value="1"/>
</dbReference>
<comment type="cofactor">
    <cofactor evidence="1">
        <name>Zn(2+)</name>
        <dbReference type="ChEBI" id="CHEBI:29105"/>
    </cofactor>
</comment>
<dbReference type="InterPro" id="IPR012319">
    <property type="entry name" value="FPG_cat"/>
</dbReference>
<dbReference type="EMBL" id="BMJI01000003">
    <property type="protein sequence ID" value="GGC85227.1"/>
    <property type="molecule type" value="Genomic_DNA"/>
</dbReference>
<dbReference type="SUPFAM" id="SSF81624">
    <property type="entry name" value="N-terminal domain of MutM-like DNA repair proteins"/>
    <property type="match status" value="1"/>
</dbReference>
<evidence type="ECO:0000256" key="12">
    <source>
        <dbReference type="ARBA" id="ARBA00023268"/>
    </source>
</evidence>
<feature type="domain" description="Formamidopyrimidine-DNA glycosylase catalytic" evidence="18">
    <location>
        <begin position="2"/>
        <end position="101"/>
    </location>
</feature>
<evidence type="ECO:0000256" key="6">
    <source>
        <dbReference type="ARBA" id="ARBA00022771"/>
    </source>
</evidence>
<dbReference type="InterPro" id="IPR015886">
    <property type="entry name" value="H2TH_FPG"/>
</dbReference>
<gene>
    <name evidence="19" type="ORF">GCM10011512_10120</name>
</gene>
<dbReference type="Gene3D" id="3.20.190.10">
    <property type="entry name" value="MutM-like, N-terminal"/>
    <property type="match status" value="1"/>
</dbReference>
<dbReference type="EC" id="4.2.99.18" evidence="3"/>
<evidence type="ECO:0000259" key="17">
    <source>
        <dbReference type="PROSITE" id="PS51066"/>
    </source>
</evidence>
<evidence type="ECO:0000256" key="9">
    <source>
        <dbReference type="ARBA" id="ARBA00023125"/>
    </source>
</evidence>
<feature type="region of interest" description="Disordered" evidence="16">
    <location>
        <begin position="101"/>
        <end position="123"/>
    </location>
</feature>
<dbReference type="Pfam" id="PF01149">
    <property type="entry name" value="Fapy_DNA_glyco"/>
    <property type="match status" value="1"/>
</dbReference>
<evidence type="ECO:0000256" key="3">
    <source>
        <dbReference type="ARBA" id="ARBA00012720"/>
    </source>
</evidence>
<keyword evidence="13" id="KW-0326">Glycosidase</keyword>
<reference evidence="20" key="1">
    <citation type="journal article" date="2019" name="Int. J. Syst. Evol. Microbiol.">
        <title>The Global Catalogue of Microorganisms (GCM) 10K type strain sequencing project: providing services to taxonomists for standard genome sequencing and annotation.</title>
        <authorList>
            <consortium name="The Broad Institute Genomics Platform"/>
            <consortium name="The Broad Institute Genome Sequencing Center for Infectious Disease"/>
            <person name="Wu L."/>
            <person name="Ma J."/>
        </authorList>
    </citation>
    <scope>NUCLEOTIDE SEQUENCE [LARGE SCALE GENOMIC DNA]</scope>
    <source>
        <strain evidence="20">CGMCC 1.15480</strain>
    </source>
</reference>
<dbReference type="PANTHER" id="PTHR42697">
    <property type="entry name" value="ENDONUCLEASE 8"/>
    <property type="match status" value="1"/>
</dbReference>
<evidence type="ECO:0000313" key="20">
    <source>
        <dbReference type="Proteomes" id="UP000597761"/>
    </source>
</evidence>
<accession>A0ABQ1NXZ4</accession>
<keyword evidence="20" id="KW-1185">Reference proteome</keyword>
<evidence type="ECO:0000313" key="19">
    <source>
        <dbReference type="EMBL" id="GGC85227.1"/>
    </source>
</evidence>
<dbReference type="SUPFAM" id="SSF57716">
    <property type="entry name" value="Glucocorticoid receptor-like (DNA-binding domain)"/>
    <property type="match status" value="1"/>
</dbReference>
<comment type="similarity">
    <text evidence="2">Belongs to the FPG family.</text>
</comment>